<name>A0AA35ZQF5_LACSI</name>
<dbReference type="EMBL" id="OX465084">
    <property type="protein sequence ID" value="CAI9296027.1"/>
    <property type="molecule type" value="Genomic_DNA"/>
</dbReference>
<dbReference type="Proteomes" id="UP001177003">
    <property type="component" value="Chromosome 8"/>
</dbReference>
<reference evidence="1" key="1">
    <citation type="submission" date="2023-04" db="EMBL/GenBank/DDBJ databases">
        <authorList>
            <person name="Vijverberg K."/>
            <person name="Xiong W."/>
            <person name="Schranz E."/>
        </authorList>
    </citation>
    <scope>NUCLEOTIDE SEQUENCE</scope>
</reference>
<accession>A0AA35ZQF5</accession>
<proteinExistence type="predicted"/>
<sequence>MSLQRRPPRQPSAIQPLPRSYRIPTQTLYKLPTSPEYIFQEESIAQRCSWGENLTYYIGIGYLNDAIVGARKGLVEGVKASEARDTMKLRVNRNEMHGGWISDWSVVAGLATGVLYKTEAGAVAGAIG</sequence>
<evidence type="ECO:0000313" key="1">
    <source>
        <dbReference type="EMBL" id="CAI9296027.1"/>
    </source>
</evidence>
<dbReference type="AlphaFoldDB" id="A0AA35ZQF5"/>
<keyword evidence="2" id="KW-1185">Reference proteome</keyword>
<protein>
    <submittedName>
        <fullName evidence="1">Uncharacterized protein</fullName>
    </submittedName>
</protein>
<gene>
    <name evidence="1" type="ORF">LSALG_LOCUS34935</name>
</gene>
<evidence type="ECO:0000313" key="2">
    <source>
        <dbReference type="Proteomes" id="UP001177003"/>
    </source>
</evidence>
<organism evidence="1 2">
    <name type="scientific">Lactuca saligna</name>
    <name type="common">Willowleaf lettuce</name>
    <dbReference type="NCBI Taxonomy" id="75948"/>
    <lineage>
        <taxon>Eukaryota</taxon>
        <taxon>Viridiplantae</taxon>
        <taxon>Streptophyta</taxon>
        <taxon>Embryophyta</taxon>
        <taxon>Tracheophyta</taxon>
        <taxon>Spermatophyta</taxon>
        <taxon>Magnoliopsida</taxon>
        <taxon>eudicotyledons</taxon>
        <taxon>Gunneridae</taxon>
        <taxon>Pentapetalae</taxon>
        <taxon>asterids</taxon>
        <taxon>campanulids</taxon>
        <taxon>Asterales</taxon>
        <taxon>Asteraceae</taxon>
        <taxon>Cichorioideae</taxon>
        <taxon>Cichorieae</taxon>
        <taxon>Lactucinae</taxon>
        <taxon>Lactuca</taxon>
    </lineage>
</organism>